<keyword evidence="7" id="KW-1185">Reference proteome</keyword>
<evidence type="ECO:0000256" key="3">
    <source>
        <dbReference type="ARBA" id="ARBA00022741"/>
    </source>
</evidence>
<dbReference type="GO" id="GO:0046917">
    <property type="term" value="F:triphosphoribosyl-dephospho-CoA synthase activity"/>
    <property type="evidence" value="ECO:0007669"/>
    <property type="project" value="UniProtKB-UniRule"/>
</dbReference>
<accession>A0A494XZT2</accession>
<comment type="similarity">
    <text evidence="5">Belongs to the CitG/MdcB family.</text>
</comment>
<dbReference type="OrthoDB" id="114886at2"/>
<dbReference type="AlphaFoldDB" id="A0A494XZT2"/>
<keyword evidence="2 5" id="KW-0808">Transferase</keyword>
<dbReference type="GO" id="GO:0005524">
    <property type="term" value="F:ATP binding"/>
    <property type="evidence" value="ECO:0007669"/>
    <property type="project" value="UniProtKB-KW"/>
</dbReference>
<keyword evidence="4 5" id="KW-0067">ATP-binding</keyword>
<dbReference type="PANTHER" id="PTHR30201">
    <property type="entry name" value="TRIPHOSPHORIBOSYL-DEPHOSPHO-COA SYNTHASE"/>
    <property type="match status" value="1"/>
</dbReference>
<protein>
    <recommendedName>
        <fullName evidence="5">Probable 2-(5''-triphosphoribosyl)-3'-dephosphocoenzyme-A synthase</fullName>
        <shortName evidence="5">2-(5''-triphosphoribosyl)-3'-dephospho-CoA synthase</shortName>
        <ecNumber evidence="5">2.4.2.52</ecNumber>
    </recommendedName>
</protein>
<dbReference type="NCBIfam" id="TIGR03132">
    <property type="entry name" value="malonate_mdcB"/>
    <property type="match status" value="1"/>
</dbReference>
<dbReference type="GO" id="GO:0051191">
    <property type="term" value="P:prosthetic group biosynthetic process"/>
    <property type="evidence" value="ECO:0007669"/>
    <property type="project" value="TreeGrafter"/>
</dbReference>
<sequence>MPKLYPADLFSMCADLPAKRVCARDLRAPHGVSAARLAESVVAALIDEVTLSPKPGLVDLRGSGAHRDLSWSLMCTSATALQPAFEAMARAGLSILDDRRLRETIGALGREGEARMFDATGGINTHRGAIWALGLLVTAAAQDLDRLSAADVASRAGALARLPDRHAPATTGNKGEAARRTYQVGGACGQAQAAFPHVIDVALPELARSRCAGDTETAARLNALLAIMASLDDTCVLARGGRDALRTLQHGARDTLERGGAGSPEGRRALKALDRRLLDLHVSPGGAADLLAAALFLDRLAGLDAEHPAEHPSSEND</sequence>
<gene>
    <name evidence="5" type="primary">mdcB</name>
    <name evidence="6" type="ORF">D7S86_11080</name>
</gene>
<proteinExistence type="inferred from homology"/>
<comment type="caution">
    <text evidence="6">The sequence shown here is derived from an EMBL/GenBank/DDBJ whole genome shotgun (WGS) entry which is preliminary data.</text>
</comment>
<dbReference type="HAMAP" id="MF_01883">
    <property type="entry name" value="MdcB"/>
    <property type="match status" value="1"/>
</dbReference>
<dbReference type="InterPro" id="IPR002736">
    <property type="entry name" value="CitG"/>
</dbReference>
<name>A0A494XZT2_9BURK</name>
<dbReference type="InterPro" id="IPR017555">
    <property type="entry name" value="TriPribosyl-deP-CoA_syn"/>
</dbReference>
<dbReference type="EMBL" id="RBZU01000004">
    <property type="protein sequence ID" value="RKP56027.1"/>
    <property type="molecule type" value="Genomic_DNA"/>
</dbReference>
<dbReference type="Gene3D" id="1.10.4200.10">
    <property type="entry name" value="Triphosphoribosyl-dephospho-CoA protein"/>
    <property type="match status" value="2"/>
</dbReference>
<comment type="function">
    <text evidence="5">Involved in the formation of 2-(5''-phosphoribosyl)-3'-dephosphocoenzyme-A, the prosthetic group of the acyl-carrier protein of the malonate decarboxylase.</text>
</comment>
<evidence type="ECO:0000256" key="2">
    <source>
        <dbReference type="ARBA" id="ARBA00022679"/>
    </source>
</evidence>
<evidence type="ECO:0000313" key="7">
    <source>
        <dbReference type="Proteomes" id="UP000270342"/>
    </source>
</evidence>
<dbReference type="GO" id="GO:0016757">
    <property type="term" value="F:glycosyltransferase activity"/>
    <property type="evidence" value="ECO:0007669"/>
    <property type="project" value="UniProtKB-KW"/>
</dbReference>
<dbReference type="PANTHER" id="PTHR30201:SF2">
    <property type="entry name" value="2-(5''-TRIPHOSPHORIBOSYL)-3'-DEPHOSPHOCOENZYME-A SYNTHASE"/>
    <property type="match status" value="1"/>
</dbReference>
<organism evidence="6 7">
    <name type="scientific">Pararobbsia silviterrae</name>
    <dbReference type="NCBI Taxonomy" id="1792498"/>
    <lineage>
        <taxon>Bacteria</taxon>
        <taxon>Pseudomonadati</taxon>
        <taxon>Pseudomonadota</taxon>
        <taxon>Betaproteobacteria</taxon>
        <taxon>Burkholderiales</taxon>
        <taxon>Burkholderiaceae</taxon>
        <taxon>Pararobbsia</taxon>
    </lineage>
</organism>
<evidence type="ECO:0000256" key="4">
    <source>
        <dbReference type="ARBA" id="ARBA00022840"/>
    </source>
</evidence>
<reference evidence="6 7" key="1">
    <citation type="submission" date="2018-10" db="EMBL/GenBank/DDBJ databases">
        <title>Robbsia sp. DHC34, isolated from soil.</title>
        <authorList>
            <person name="Gao Z.-H."/>
            <person name="Qiu L.-H."/>
        </authorList>
    </citation>
    <scope>NUCLEOTIDE SEQUENCE [LARGE SCALE GENOMIC DNA]</scope>
    <source>
        <strain evidence="6 7">DHC34</strain>
    </source>
</reference>
<keyword evidence="3 5" id="KW-0547">Nucleotide-binding</keyword>
<evidence type="ECO:0000256" key="1">
    <source>
        <dbReference type="ARBA" id="ARBA00001210"/>
    </source>
</evidence>
<dbReference type="EC" id="2.4.2.52" evidence="5"/>
<evidence type="ECO:0000313" key="6">
    <source>
        <dbReference type="EMBL" id="RKP56027.1"/>
    </source>
</evidence>
<evidence type="ECO:0000256" key="5">
    <source>
        <dbReference type="HAMAP-Rule" id="MF_01883"/>
    </source>
</evidence>
<keyword evidence="6" id="KW-0328">Glycosyltransferase</keyword>
<comment type="catalytic activity">
    <reaction evidence="1 5">
        <text>3'-dephospho-CoA + ATP = 2'-(5''-triphospho-alpha-D-ribosyl)-3'-dephospho-CoA + adenine</text>
        <dbReference type="Rhea" id="RHEA:15117"/>
        <dbReference type="ChEBI" id="CHEBI:16708"/>
        <dbReference type="ChEBI" id="CHEBI:30616"/>
        <dbReference type="ChEBI" id="CHEBI:57328"/>
        <dbReference type="ChEBI" id="CHEBI:61378"/>
        <dbReference type="EC" id="2.4.2.52"/>
    </reaction>
</comment>
<dbReference type="Pfam" id="PF01874">
    <property type="entry name" value="CitG"/>
    <property type="match status" value="1"/>
</dbReference>
<dbReference type="Proteomes" id="UP000270342">
    <property type="component" value="Unassembled WGS sequence"/>
</dbReference>
<dbReference type="NCBIfam" id="NF002315">
    <property type="entry name" value="PRK01237.1"/>
    <property type="match status" value="1"/>
</dbReference>